<feature type="transmembrane region" description="Helical" evidence="5">
    <location>
        <begin position="329"/>
        <end position="347"/>
    </location>
</feature>
<sequence>MESSATSSPTLVPRHDEDNIRAVLGEYELELTPDGEHVRWSSSNKKHPRNWPLARKIFDTAVIVFLDLFTREIRTAISTAGSSAADHAHRQFGVGQVLAIFTFVTLYLIGQAIGGIIFPPYSEAFGRKKLYIVSSFLYSIFCVIVGVVPSLAGVAVGRFFSGFLSGAPTIVVAGSMEDVYNSRDRVWLIFLWALASNLGLIIGPIMSSHITEYLGWQWVFHVAAIVTGVLTLLLCTIRESRPSLLLVREVARVREETGIPTLKALNPDHTPDLQTFARLALFRPLQLFFTEPIVFMVATISAFALIYLFTEALPLVYESLGFPTTSANLPFIAVGIGLIMGLLTRIQDHRTLLKHEQEGLPPAPEHKLLGFQIGAPMLAAGLWWFAWTIPPLVTNVHWFVSAISLVFIGYAINEFDAVLAGYLADSYLSYAASGFAALSFLRSLLSAVFPLFATQMFNGLGSNVAASILAAVATVFCIVPPLFSRYGRQIRARSKFARYSLQVYQENGVDKNGY</sequence>
<name>A0A9W9HSI5_9EURO</name>
<dbReference type="InterPro" id="IPR020846">
    <property type="entry name" value="MFS_dom"/>
</dbReference>
<feature type="transmembrane region" description="Helical" evidence="5">
    <location>
        <begin position="368"/>
        <end position="386"/>
    </location>
</feature>
<dbReference type="Gene3D" id="1.20.1250.20">
    <property type="entry name" value="MFS general substrate transporter like domains"/>
    <property type="match status" value="1"/>
</dbReference>
<feature type="transmembrane region" description="Helical" evidence="5">
    <location>
        <begin position="97"/>
        <end position="118"/>
    </location>
</feature>
<dbReference type="FunFam" id="1.20.1250.20:FF:000475">
    <property type="entry name" value="MFS multidrug transporter, putative"/>
    <property type="match status" value="1"/>
</dbReference>
<dbReference type="Pfam" id="PF07690">
    <property type="entry name" value="MFS_1"/>
    <property type="match status" value="1"/>
</dbReference>
<feature type="transmembrane region" description="Helical" evidence="5">
    <location>
        <begin position="287"/>
        <end position="309"/>
    </location>
</feature>
<dbReference type="InterPro" id="IPR036259">
    <property type="entry name" value="MFS_trans_sf"/>
</dbReference>
<evidence type="ECO:0000256" key="1">
    <source>
        <dbReference type="ARBA" id="ARBA00004141"/>
    </source>
</evidence>
<evidence type="ECO:0000256" key="3">
    <source>
        <dbReference type="ARBA" id="ARBA00022989"/>
    </source>
</evidence>
<dbReference type="PANTHER" id="PTHR23502">
    <property type="entry name" value="MAJOR FACILITATOR SUPERFAMILY"/>
    <property type="match status" value="1"/>
</dbReference>
<organism evidence="7 8">
    <name type="scientific">Penicillium capsulatum</name>
    <dbReference type="NCBI Taxonomy" id="69766"/>
    <lineage>
        <taxon>Eukaryota</taxon>
        <taxon>Fungi</taxon>
        <taxon>Dikarya</taxon>
        <taxon>Ascomycota</taxon>
        <taxon>Pezizomycotina</taxon>
        <taxon>Eurotiomycetes</taxon>
        <taxon>Eurotiomycetidae</taxon>
        <taxon>Eurotiales</taxon>
        <taxon>Aspergillaceae</taxon>
        <taxon>Penicillium</taxon>
    </lineage>
</organism>
<keyword evidence="3 5" id="KW-1133">Transmembrane helix</keyword>
<evidence type="ECO:0000259" key="6">
    <source>
        <dbReference type="PROSITE" id="PS50850"/>
    </source>
</evidence>
<dbReference type="PANTHER" id="PTHR23502:SF157">
    <property type="entry name" value="MAJOR FACILITATOR SUPERFAMILY (MFS) PROFILE DOMAIN-CONTAINING PROTEIN-RELATED"/>
    <property type="match status" value="1"/>
</dbReference>
<keyword evidence="4 5" id="KW-0472">Membrane</keyword>
<dbReference type="AlphaFoldDB" id="A0A9W9HSI5"/>
<gene>
    <name evidence="7" type="ORF">N7492_008626</name>
</gene>
<evidence type="ECO:0000256" key="2">
    <source>
        <dbReference type="ARBA" id="ARBA00022692"/>
    </source>
</evidence>
<evidence type="ECO:0000256" key="5">
    <source>
        <dbReference type="SAM" id="Phobius"/>
    </source>
</evidence>
<comment type="subcellular location">
    <subcellularLocation>
        <location evidence="1">Membrane</location>
        <topology evidence="1">Multi-pass membrane protein</topology>
    </subcellularLocation>
</comment>
<evidence type="ECO:0000313" key="8">
    <source>
        <dbReference type="Proteomes" id="UP001146351"/>
    </source>
</evidence>
<feature type="transmembrane region" description="Helical" evidence="5">
    <location>
        <begin position="427"/>
        <end position="452"/>
    </location>
</feature>
<reference evidence="7" key="1">
    <citation type="submission" date="2022-11" db="EMBL/GenBank/DDBJ databases">
        <authorList>
            <person name="Petersen C."/>
        </authorList>
    </citation>
    <scope>NUCLEOTIDE SEQUENCE</scope>
    <source>
        <strain evidence="7">IBT 21917</strain>
    </source>
</reference>
<dbReference type="OrthoDB" id="5410178at2759"/>
<feature type="transmembrane region" description="Helical" evidence="5">
    <location>
        <begin position="130"/>
        <end position="149"/>
    </location>
</feature>
<comment type="caution">
    <text evidence="7">The sequence shown here is derived from an EMBL/GenBank/DDBJ whole genome shotgun (WGS) entry which is preliminary data.</text>
</comment>
<accession>A0A9W9HSI5</accession>
<reference evidence="7" key="2">
    <citation type="journal article" date="2023" name="IMA Fungus">
        <title>Comparative genomic study of the Penicillium genus elucidates a diverse pangenome and 15 lateral gene transfer events.</title>
        <authorList>
            <person name="Petersen C."/>
            <person name="Sorensen T."/>
            <person name="Nielsen M.R."/>
            <person name="Sondergaard T.E."/>
            <person name="Sorensen J.L."/>
            <person name="Fitzpatrick D.A."/>
            <person name="Frisvad J.C."/>
            <person name="Nielsen K.L."/>
        </authorList>
    </citation>
    <scope>NUCLEOTIDE SEQUENCE</scope>
    <source>
        <strain evidence="7">IBT 21917</strain>
    </source>
</reference>
<dbReference type="GO" id="GO:0016020">
    <property type="term" value="C:membrane"/>
    <property type="evidence" value="ECO:0007669"/>
    <property type="project" value="UniProtKB-SubCell"/>
</dbReference>
<keyword evidence="8" id="KW-1185">Reference proteome</keyword>
<feature type="transmembrane region" description="Helical" evidence="5">
    <location>
        <begin position="464"/>
        <end position="483"/>
    </location>
</feature>
<dbReference type="PROSITE" id="PS50850">
    <property type="entry name" value="MFS"/>
    <property type="match status" value="1"/>
</dbReference>
<feature type="domain" description="Major facilitator superfamily (MFS) profile" evidence="6">
    <location>
        <begin position="60"/>
        <end position="488"/>
    </location>
</feature>
<feature type="transmembrane region" description="Helical" evidence="5">
    <location>
        <begin position="155"/>
        <end position="174"/>
    </location>
</feature>
<keyword evidence="2 5" id="KW-0812">Transmembrane</keyword>
<proteinExistence type="predicted"/>
<evidence type="ECO:0000313" key="7">
    <source>
        <dbReference type="EMBL" id="KAJ5155823.1"/>
    </source>
</evidence>
<evidence type="ECO:0000256" key="4">
    <source>
        <dbReference type="ARBA" id="ARBA00023136"/>
    </source>
</evidence>
<feature type="transmembrane region" description="Helical" evidence="5">
    <location>
        <begin position="398"/>
        <end position="415"/>
    </location>
</feature>
<dbReference type="SUPFAM" id="SSF103473">
    <property type="entry name" value="MFS general substrate transporter"/>
    <property type="match status" value="1"/>
</dbReference>
<dbReference type="InterPro" id="IPR011701">
    <property type="entry name" value="MFS"/>
</dbReference>
<dbReference type="GO" id="GO:0022857">
    <property type="term" value="F:transmembrane transporter activity"/>
    <property type="evidence" value="ECO:0007669"/>
    <property type="project" value="InterPro"/>
</dbReference>
<feature type="transmembrane region" description="Helical" evidence="5">
    <location>
        <begin position="218"/>
        <end position="237"/>
    </location>
</feature>
<dbReference type="Proteomes" id="UP001146351">
    <property type="component" value="Unassembled WGS sequence"/>
</dbReference>
<protein>
    <recommendedName>
        <fullName evidence="6">Major facilitator superfamily (MFS) profile domain-containing protein</fullName>
    </recommendedName>
</protein>
<dbReference type="EMBL" id="JAPQKO010000006">
    <property type="protein sequence ID" value="KAJ5155823.1"/>
    <property type="molecule type" value="Genomic_DNA"/>
</dbReference>
<feature type="transmembrane region" description="Helical" evidence="5">
    <location>
        <begin position="186"/>
        <end position="206"/>
    </location>
</feature>